<dbReference type="Pfam" id="PF20149">
    <property type="entry name" value="DUF6532"/>
    <property type="match status" value="1"/>
</dbReference>
<feature type="compositionally biased region" description="Acidic residues" evidence="1">
    <location>
        <begin position="63"/>
        <end position="77"/>
    </location>
</feature>
<feature type="compositionally biased region" description="Polar residues" evidence="1">
    <location>
        <begin position="167"/>
        <end position="187"/>
    </location>
</feature>
<proteinExistence type="predicted"/>
<organism evidence="3 4">
    <name type="scientific">Tricholomella constricta</name>
    <dbReference type="NCBI Taxonomy" id="117010"/>
    <lineage>
        <taxon>Eukaryota</taxon>
        <taxon>Fungi</taxon>
        <taxon>Dikarya</taxon>
        <taxon>Basidiomycota</taxon>
        <taxon>Agaricomycotina</taxon>
        <taxon>Agaricomycetes</taxon>
        <taxon>Agaricomycetidae</taxon>
        <taxon>Agaricales</taxon>
        <taxon>Tricholomatineae</taxon>
        <taxon>Lyophyllaceae</taxon>
        <taxon>Tricholomella</taxon>
    </lineage>
</organism>
<evidence type="ECO:0000256" key="1">
    <source>
        <dbReference type="SAM" id="MobiDB-lite"/>
    </source>
</evidence>
<sequence length="528" mass="57935">MLFMPATRKPPPVISSDSDDEEDGAVEGEPAPRPTPSSLKVKDNIPEIDEDEDDNLSDMYQQSDEEEPDNDDNELEGLDPKSLKSMLTGERPQWAVQDADVDDLLSAEGPDVGMDLEVDELDVDQDLDVDGQYSSMPNDEETHLSKRALARRAEVPKWSDVDAQAKATRQSSANSTHAAPSNAISLNDNEDQWPAEAHYVPPQSGSRNISLTAQPPVIYTVIKVAIRRVIGDALFVDAYPSTASFDDYVRSISMDIAEELEYDALYERLEVDTALVEYISRLIETSFGLGGGVSVEDRRDLVKKLLDSGWPHPANKAVPPSDNYIVTSSTIDDGPLSIELEIPAPMLCMVATARTQTYAAIEDWGSGYLKRSEFNSDAYEDVYRGHKLFLENILTNKRRAYHRLMADLYQEAAQSNAGHSATVIANNSMAILDLAGMDDETKGDFSSRSHGQEDITKEGVGVVPMDMEEMLAMKEVIGAALVDMVGVVTVNVLLTMEKVVAGKMLETMEGVVRLWKTIAGRGKGVVGR</sequence>
<comment type="caution">
    <text evidence="3">The sequence shown here is derived from an EMBL/GenBank/DDBJ whole genome shotgun (WGS) entry which is preliminary data.</text>
</comment>
<protein>
    <recommendedName>
        <fullName evidence="2">DUF6532 domain-containing protein</fullName>
    </recommendedName>
</protein>
<dbReference type="OrthoDB" id="3225557at2759"/>
<feature type="region of interest" description="Disordered" evidence="1">
    <location>
        <begin position="1"/>
        <end position="110"/>
    </location>
</feature>
<feature type="compositionally biased region" description="Acidic residues" evidence="1">
    <location>
        <begin position="17"/>
        <end position="26"/>
    </location>
</feature>
<accession>A0A8H5M844</accession>
<dbReference type="EMBL" id="JAACJP010000005">
    <property type="protein sequence ID" value="KAF5384126.1"/>
    <property type="molecule type" value="Genomic_DNA"/>
</dbReference>
<keyword evidence="4" id="KW-1185">Reference proteome</keyword>
<gene>
    <name evidence="3" type="ORF">D9615_003229</name>
</gene>
<feature type="domain" description="DUF6532" evidence="2">
    <location>
        <begin position="225"/>
        <end position="392"/>
    </location>
</feature>
<evidence type="ECO:0000313" key="3">
    <source>
        <dbReference type="EMBL" id="KAF5384126.1"/>
    </source>
</evidence>
<feature type="region of interest" description="Disordered" evidence="1">
    <location>
        <begin position="160"/>
        <end position="188"/>
    </location>
</feature>
<dbReference type="Proteomes" id="UP000565441">
    <property type="component" value="Unassembled WGS sequence"/>
</dbReference>
<name>A0A8H5M844_9AGAR</name>
<dbReference type="InterPro" id="IPR045341">
    <property type="entry name" value="DUF6532"/>
</dbReference>
<evidence type="ECO:0000259" key="2">
    <source>
        <dbReference type="Pfam" id="PF20149"/>
    </source>
</evidence>
<reference evidence="3 4" key="1">
    <citation type="journal article" date="2020" name="ISME J.">
        <title>Uncovering the hidden diversity of litter-decomposition mechanisms in mushroom-forming fungi.</title>
        <authorList>
            <person name="Floudas D."/>
            <person name="Bentzer J."/>
            <person name="Ahren D."/>
            <person name="Johansson T."/>
            <person name="Persson P."/>
            <person name="Tunlid A."/>
        </authorList>
    </citation>
    <scope>NUCLEOTIDE SEQUENCE [LARGE SCALE GENOMIC DNA]</scope>
    <source>
        <strain evidence="3 4">CBS 661.87</strain>
    </source>
</reference>
<evidence type="ECO:0000313" key="4">
    <source>
        <dbReference type="Proteomes" id="UP000565441"/>
    </source>
</evidence>
<dbReference type="AlphaFoldDB" id="A0A8H5M844"/>
<feature type="compositionally biased region" description="Acidic residues" evidence="1">
    <location>
        <begin position="46"/>
        <end position="56"/>
    </location>
</feature>